<dbReference type="Pfam" id="PF00300">
    <property type="entry name" value="His_Phos_1"/>
    <property type="match status" value="1"/>
</dbReference>
<dbReference type="OrthoDB" id="9781415at2"/>
<accession>A0A1V2GX58</accession>
<dbReference type="Proteomes" id="UP000188879">
    <property type="component" value="Unassembled WGS sequence"/>
</dbReference>
<dbReference type="RefSeq" id="WP_076959359.1">
    <property type="nucleotide sequence ID" value="NZ_MLCO01000238.1"/>
</dbReference>
<protein>
    <recommendedName>
        <fullName evidence="3">Alpha-ribazole phosphatase</fullName>
    </recommendedName>
</protein>
<dbReference type="InterPro" id="IPR029033">
    <property type="entry name" value="His_PPase_superfam"/>
</dbReference>
<dbReference type="AlphaFoldDB" id="A0A1V2GX58"/>
<keyword evidence="2" id="KW-1185">Reference proteome</keyword>
<gene>
    <name evidence="1" type="ORF">BKE38_21555</name>
</gene>
<proteinExistence type="predicted"/>
<dbReference type="Gene3D" id="3.40.50.1240">
    <property type="entry name" value="Phosphoglycerate mutase-like"/>
    <property type="match status" value="1"/>
</dbReference>
<evidence type="ECO:0000313" key="2">
    <source>
        <dbReference type="Proteomes" id="UP000188879"/>
    </source>
</evidence>
<comment type="caution">
    <text evidence="1">The sequence shown here is derived from an EMBL/GenBank/DDBJ whole genome shotgun (WGS) entry which is preliminary data.</text>
</comment>
<organism evidence="1 2">
    <name type="scientific">Teichococcus deserti</name>
    <dbReference type="NCBI Taxonomy" id="1817963"/>
    <lineage>
        <taxon>Bacteria</taxon>
        <taxon>Pseudomonadati</taxon>
        <taxon>Pseudomonadota</taxon>
        <taxon>Alphaproteobacteria</taxon>
        <taxon>Acetobacterales</taxon>
        <taxon>Roseomonadaceae</taxon>
        <taxon>Roseomonas</taxon>
    </lineage>
</organism>
<reference evidence="1 2" key="1">
    <citation type="submission" date="2016-10" db="EMBL/GenBank/DDBJ databases">
        <title>Draft Genome sequence of Roseomonas sp. strain M3.</title>
        <authorList>
            <person name="Subhash Y."/>
            <person name="Lee S."/>
        </authorList>
    </citation>
    <scope>NUCLEOTIDE SEQUENCE [LARGE SCALE GENOMIC DNA]</scope>
    <source>
        <strain evidence="1 2">M3</strain>
    </source>
</reference>
<dbReference type="EMBL" id="MLCO01000238">
    <property type="protein sequence ID" value="ONG48798.1"/>
    <property type="molecule type" value="Genomic_DNA"/>
</dbReference>
<dbReference type="SUPFAM" id="SSF53254">
    <property type="entry name" value="Phosphoglycerate mutase-like"/>
    <property type="match status" value="1"/>
</dbReference>
<evidence type="ECO:0008006" key="3">
    <source>
        <dbReference type="Google" id="ProtNLM"/>
    </source>
</evidence>
<dbReference type="InterPro" id="IPR013078">
    <property type="entry name" value="His_Pase_superF_clade-1"/>
</dbReference>
<sequence>MRAALIRHFPTAIAPGICYGRLDLAPGDGDVAALRQGLVAAGLDAAPIFSSPARRCRALAEALAAGGPVTFDERLLELDFGDWEGIAWDDIPRADFDAWAADVESNAPPGGESGAALRARVAAFHAALPGRSVVVGHGGPLKLLAALLRGETPGLLTPAQPMGALVLAPPEEC</sequence>
<evidence type="ECO:0000313" key="1">
    <source>
        <dbReference type="EMBL" id="ONG48798.1"/>
    </source>
</evidence>
<name>A0A1V2GX58_9PROT</name>